<name>A0ABQ1Q0A1_9GAMM</name>
<evidence type="ECO:0000313" key="2">
    <source>
        <dbReference type="Proteomes" id="UP000638188"/>
    </source>
</evidence>
<sequence>MVGHSPERLFHLLLNTSHARLLALPAAISCASVLDTGSNPGNNSGRLRGGRFNV</sequence>
<proteinExistence type="predicted"/>
<keyword evidence="2" id="KW-1185">Reference proteome</keyword>
<comment type="caution">
    <text evidence="1">The sequence shown here is derived from an EMBL/GenBank/DDBJ whole genome shotgun (WGS) entry which is preliminary data.</text>
</comment>
<gene>
    <name evidence="1" type="ORF">GCM10007418_29670</name>
</gene>
<evidence type="ECO:0000313" key="1">
    <source>
        <dbReference type="EMBL" id="GGD08668.1"/>
    </source>
</evidence>
<dbReference type="Proteomes" id="UP000638188">
    <property type="component" value="Unassembled WGS sequence"/>
</dbReference>
<dbReference type="EMBL" id="BMFF01000007">
    <property type="protein sequence ID" value="GGD08668.1"/>
    <property type="molecule type" value="Genomic_DNA"/>
</dbReference>
<accession>A0ABQ1Q0A1</accession>
<protein>
    <submittedName>
        <fullName evidence="1">Uncharacterized protein</fullName>
    </submittedName>
</protein>
<organism evidence="1 2">
    <name type="scientific">Halopseudomonas salina</name>
    <dbReference type="NCBI Taxonomy" id="1323744"/>
    <lineage>
        <taxon>Bacteria</taxon>
        <taxon>Pseudomonadati</taxon>
        <taxon>Pseudomonadota</taxon>
        <taxon>Gammaproteobacteria</taxon>
        <taxon>Pseudomonadales</taxon>
        <taxon>Pseudomonadaceae</taxon>
        <taxon>Halopseudomonas</taxon>
    </lineage>
</organism>
<reference evidence="2" key="1">
    <citation type="journal article" date="2019" name="Int. J. Syst. Evol. Microbiol.">
        <title>The Global Catalogue of Microorganisms (GCM) 10K type strain sequencing project: providing services to taxonomists for standard genome sequencing and annotation.</title>
        <authorList>
            <consortium name="The Broad Institute Genomics Platform"/>
            <consortium name="The Broad Institute Genome Sequencing Center for Infectious Disease"/>
            <person name="Wu L."/>
            <person name="Ma J."/>
        </authorList>
    </citation>
    <scope>NUCLEOTIDE SEQUENCE [LARGE SCALE GENOMIC DNA]</scope>
    <source>
        <strain evidence="2">CGMCC 1.12482</strain>
    </source>
</reference>